<dbReference type="Pfam" id="PF14289">
    <property type="entry name" value="DUF4369"/>
    <property type="match status" value="1"/>
</dbReference>
<name>A0A4R3KV92_9SPHI</name>
<dbReference type="PROSITE" id="PS51352">
    <property type="entry name" value="THIOREDOXIN_2"/>
    <property type="match status" value="1"/>
</dbReference>
<comment type="subcellular location">
    <subcellularLocation>
        <location evidence="1">Cell envelope</location>
    </subcellularLocation>
</comment>
<keyword evidence="3" id="KW-1015">Disulfide bond</keyword>
<evidence type="ECO:0000256" key="2">
    <source>
        <dbReference type="ARBA" id="ARBA00022748"/>
    </source>
</evidence>
<evidence type="ECO:0000259" key="5">
    <source>
        <dbReference type="PROSITE" id="PS51352"/>
    </source>
</evidence>
<evidence type="ECO:0000256" key="1">
    <source>
        <dbReference type="ARBA" id="ARBA00004196"/>
    </source>
</evidence>
<organism evidence="6 7">
    <name type="scientific">Anseongella ginsenosidimutans</name>
    <dbReference type="NCBI Taxonomy" id="496056"/>
    <lineage>
        <taxon>Bacteria</taxon>
        <taxon>Pseudomonadati</taxon>
        <taxon>Bacteroidota</taxon>
        <taxon>Sphingobacteriia</taxon>
        <taxon>Sphingobacteriales</taxon>
        <taxon>Sphingobacteriaceae</taxon>
        <taxon>Anseongella</taxon>
    </lineage>
</organism>
<dbReference type="PANTHER" id="PTHR42852:SF6">
    <property type="entry name" value="THIOL:DISULFIDE INTERCHANGE PROTEIN DSBE"/>
    <property type="match status" value="1"/>
</dbReference>
<dbReference type="GO" id="GO:0017004">
    <property type="term" value="P:cytochrome complex assembly"/>
    <property type="evidence" value="ECO:0007669"/>
    <property type="project" value="UniProtKB-KW"/>
</dbReference>
<dbReference type="EMBL" id="SMAD01000004">
    <property type="protein sequence ID" value="TCS87777.1"/>
    <property type="molecule type" value="Genomic_DNA"/>
</dbReference>
<dbReference type="PROSITE" id="PS00194">
    <property type="entry name" value="THIOREDOXIN_1"/>
    <property type="match status" value="1"/>
</dbReference>
<dbReference type="SUPFAM" id="SSF52833">
    <property type="entry name" value="Thioredoxin-like"/>
    <property type="match status" value="1"/>
</dbReference>
<dbReference type="PANTHER" id="PTHR42852">
    <property type="entry name" value="THIOL:DISULFIDE INTERCHANGE PROTEIN DSBE"/>
    <property type="match status" value="1"/>
</dbReference>
<reference evidence="6 7" key="1">
    <citation type="submission" date="2019-03" db="EMBL/GenBank/DDBJ databases">
        <title>Genomic Encyclopedia of Type Strains, Phase IV (KMG-IV): sequencing the most valuable type-strain genomes for metagenomic binning, comparative biology and taxonomic classification.</title>
        <authorList>
            <person name="Goeker M."/>
        </authorList>
    </citation>
    <scope>NUCLEOTIDE SEQUENCE [LARGE SCALE GENOMIC DNA]</scope>
    <source>
        <strain evidence="6 7">DSM 21100</strain>
    </source>
</reference>
<keyword evidence="4" id="KW-0676">Redox-active center</keyword>
<dbReference type="InterPro" id="IPR000866">
    <property type="entry name" value="AhpC/TSA"/>
</dbReference>
<dbReference type="GO" id="GO:0016491">
    <property type="term" value="F:oxidoreductase activity"/>
    <property type="evidence" value="ECO:0007669"/>
    <property type="project" value="InterPro"/>
</dbReference>
<dbReference type="RefSeq" id="WP_158640632.1">
    <property type="nucleotide sequence ID" value="NZ_CP042432.1"/>
</dbReference>
<sequence length="370" mass="40744">MIKRLALLTGAIAFLLACNKPAGKTFQLKVQLEGLSEGEKVYLYKPDTATLEPQPVDSLVYAAGGLVFEGTVDRPLPFYLLFEKHKGGVEVFVEEGTIDVTGNISDIAAVNVQGSAAHDTYKEAINGLKEIDKKERALYQRYVAAQQENNAGQLAVLDEEYELLVKEREDFVIDFTGSHPASPVGPYLINAVVYDLDYKRVQPAFEKLNAEVKSHPFGKKLADRLAIAKNTSIGSPAPAFSGKNPEGETVSLESSLGKITLIDFWASWCAPCRKENPNVVKLYNEFQPLGLEIIGVSLDDNAEAWKQAIRDDQLEWKHLTDLQGFQSAIAREYGIMAIPQTYLVDENGVIIAKGLRGKALREKVEELLGS</sequence>
<dbReference type="InterPro" id="IPR050553">
    <property type="entry name" value="Thioredoxin_ResA/DsbE_sf"/>
</dbReference>
<dbReference type="InterPro" id="IPR036249">
    <property type="entry name" value="Thioredoxin-like_sf"/>
</dbReference>
<evidence type="ECO:0000313" key="7">
    <source>
        <dbReference type="Proteomes" id="UP000295807"/>
    </source>
</evidence>
<dbReference type="Gene3D" id="3.40.30.10">
    <property type="entry name" value="Glutaredoxin"/>
    <property type="match status" value="1"/>
</dbReference>
<dbReference type="InterPro" id="IPR017937">
    <property type="entry name" value="Thioredoxin_CS"/>
</dbReference>
<dbReference type="Proteomes" id="UP000295807">
    <property type="component" value="Unassembled WGS sequence"/>
</dbReference>
<dbReference type="PROSITE" id="PS51257">
    <property type="entry name" value="PROKAR_LIPOPROTEIN"/>
    <property type="match status" value="1"/>
</dbReference>
<evidence type="ECO:0000313" key="6">
    <source>
        <dbReference type="EMBL" id="TCS87777.1"/>
    </source>
</evidence>
<accession>A0A4R3KV92</accession>
<keyword evidence="2" id="KW-0201">Cytochrome c-type biogenesis</keyword>
<comment type="caution">
    <text evidence="6">The sequence shown here is derived from an EMBL/GenBank/DDBJ whole genome shotgun (WGS) entry which is preliminary data.</text>
</comment>
<evidence type="ECO:0000256" key="3">
    <source>
        <dbReference type="ARBA" id="ARBA00023157"/>
    </source>
</evidence>
<dbReference type="InterPro" id="IPR013766">
    <property type="entry name" value="Thioredoxin_domain"/>
</dbReference>
<gene>
    <name evidence="6" type="ORF">EDD80_104125</name>
</gene>
<protein>
    <submittedName>
        <fullName evidence="6">Peroxiredoxin</fullName>
    </submittedName>
</protein>
<keyword evidence="7" id="KW-1185">Reference proteome</keyword>
<dbReference type="InterPro" id="IPR025380">
    <property type="entry name" value="DUF4369"/>
</dbReference>
<evidence type="ECO:0000256" key="4">
    <source>
        <dbReference type="ARBA" id="ARBA00023284"/>
    </source>
</evidence>
<dbReference type="AlphaFoldDB" id="A0A4R3KV92"/>
<proteinExistence type="predicted"/>
<dbReference type="Pfam" id="PF00578">
    <property type="entry name" value="AhpC-TSA"/>
    <property type="match status" value="1"/>
</dbReference>
<dbReference type="CDD" id="cd02966">
    <property type="entry name" value="TlpA_like_family"/>
    <property type="match status" value="1"/>
</dbReference>
<feature type="domain" description="Thioredoxin" evidence="5">
    <location>
        <begin position="231"/>
        <end position="370"/>
    </location>
</feature>
<dbReference type="GO" id="GO:0030313">
    <property type="term" value="C:cell envelope"/>
    <property type="evidence" value="ECO:0007669"/>
    <property type="project" value="UniProtKB-SubCell"/>
</dbReference>
<dbReference type="GO" id="GO:0016209">
    <property type="term" value="F:antioxidant activity"/>
    <property type="evidence" value="ECO:0007669"/>
    <property type="project" value="InterPro"/>
</dbReference>